<evidence type="ECO:0000313" key="3">
    <source>
        <dbReference type="Proteomes" id="UP000234328"/>
    </source>
</evidence>
<feature type="compositionally biased region" description="Basic and acidic residues" evidence="1">
    <location>
        <begin position="9"/>
        <end position="23"/>
    </location>
</feature>
<protein>
    <submittedName>
        <fullName evidence="2">Uncharacterized protein</fullName>
    </submittedName>
</protein>
<proteinExistence type="predicted"/>
<accession>A0A2N4UJ38</accession>
<evidence type="ECO:0000313" key="2">
    <source>
        <dbReference type="EMBL" id="PLC55020.1"/>
    </source>
</evidence>
<feature type="region of interest" description="Disordered" evidence="1">
    <location>
        <begin position="1"/>
        <end position="23"/>
    </location>
</feature>
<sequence length="85" mass="10114">MPFAVNADPWKDESGHGRRDSREYKEEYWEGNCKIKREFKKDGEYEEKRKCEAPRHRQYDRAPVYRSGAPAIIIDPMIRIGIGRE</sequence>
<comment type="caution">
    <text evidence="2">The sequence shown here is derived from an EMBL/GenBank/DDBJ whole genome shotgun (WGS) entry which is preliminary data.</text>
</comment>
<gene>
    <name evidence="2" type="ORF">CR155_06095</name>
</gene>
<dbReference type="EMBL" id="PDNV01000003">
    <property type="protein sequence ID" value="PLC55020.1"/>
    <property type="molecule type" value="Genomic_DNA"/>
</dbReference>
<keyword evidence="3" id="KW-1185">Reference proteome</keyword>
<dbReference type="Proteomes" id="UP000234328">
    <property type="component" value="Unassembled WGS sequence"/>
</dbReference>
<organism evidence="2 3">
    <name type="scientific">Pollutimonas nitritireducens</name>
    <dbReference type="NCBI Taxonomy" id="2045209"/>
    <lineage>
        <taxon>Bacteria</taxon>
        <taxon>Pseudomonadati</taxon>
        <taxon>Pseudomonadota</taxon>
        <taxon>Betaproteobacteria</taxon>
        <taxon>Burkholderiales</taxon>
        <taxon>Alcaligenaceae</taxon>
        <taxon>Pollutimonas</taxon>
    </lineage>
</organism>
<reference evidence="2 3" key="1">
    <citation type="submission" date="2017-10" db="EMBL/GenBank/DDBJ databases">
        <title>Two draft genome sequences of Pusillimonas sp. strains isolated from a nitrate- and radionuclide-contaminated groundwater in Russia.</title>
        <authorList>
            <person name="Grouzdev D.S."/>
            <person name="Tourova T.P."/>
            <person name="Goeva M.A."/>
            <person name="Babich T.L."/>
            <person name="Sokolova D.S."/>
            <person name="Abdullin R."/>
            <person name="Poltaraus A.B."/>
            <person name="Toshchakov S.V."/>
            <person name="Nazina T.N."/>
        </authorList>
    </citation>
    <scope>NUCLEOTIDE SEQUENCE [LARGE SCALE GENOMIC DNA]</scope>
    <source>
        <strain evidence="2 3">JR1/69-2-13</strain>
    </source>
</reference>
<name>A0A2N4UJ38_9BURK</name>
<evidence type="ECO:0000256" key="1">
    <source>
        <dbReference type="SAM" id="MobiDB-lite"/>
    </source>
</evidence>
<dbReference type="AlphaFoldDB" id="A0A2N4UJ38"/>